<protein>
    <recommendedName>
        <fullName evidence="5">Basic leucine zipper domain-containing protein</fullName>
    </recommendedName>
</protein>
<gene>
    <name evidence="6" type="ORF">LOD99_790</name>
</gene>
<sequence>MASRYDLIDSDYLSLAEQYQNLTKGEKEQVKKLRKRYKAKMYQREKRRDYMTQVSSLEKERDQLQRELSMLRMEVTELWQEEIKLLQRL</sequence>
<dbReference type="Gene3D" id="1.20.5.170">
    <property type="match status" value="1"/>
</dbReference>
<feature type="coiled-coil region" evidence="4">
    <location>
        <begin position="16"/>
        <end position="74"/>
    </location>
</feature>
<keyword evidence="1" id="KW-0805">Transcription regulation</keyword>
<feature type="domain" description="Basic leucine zipper" evidence="5">
    <location>
        <begin position="17"/>
        <end position="88"/>
    </location>
</feature>
<dbReference type="AlphaFoldDB" id="A0AAV7JZF8"/>
<organism evidence="6 7">
    <name type="scientific">Oopsacas minuta</name>
    <dbReference type="NCBI Taxonomy" id="111878"/>
    <lineage>
        <taxon>Eukaryota</taxon>
        <taxon>Metazoa</taxon>
        <taxon>Porifera</taxon>
        <taxon>Hexactinellida</taxon>
        <taxon>Hexasterophora</taxon>
        <taxon>Lyssacinosida</taxon>
        <taxon>Leucopsacidae</taxon>
        <taxon>Oopsacas</taxon>
    </lineage>
</organism>
<dbReference type="GO" id="GO:0006355">
    <property type="term" value="P:regulation of DNA-templated transcription"/>
    <property type="evidence" value="ECO:0007669"/>
    <property type="project" value="InterPro"/>
</dbReference>
<evidence type="ECO:0000256" key="1">
    <source>
        <dbReference type="ARBA" id="ARBA00023015"/>
    </source>
</evidence>
<evidence type="ECO:0000256" key="2">
    <source>
        <dbReference type="ARBA" id="ARBA00023125"/>
    </source>
</evidence>
<evidence type="ECO:0000256" key="4">
    <source>
        <dbReference type="SAM" id="Coils"/>
    </source>
</evidence>
<keyword evidence="7" id="KW-1185">Reference proteome</keyword>
<reference evidence="6 7" key="1">
    <citation type="journal article" date="2023" name="BMC Biol.">
        <title>The compact genome of the sponge Oopsacas minuta (Hexactinellida) is lacking key metazoan core genes.</title>
        <authorList>
            <person name="Santini S."/>
            <person name="Schenkelaars Q."/>
            <person name="Jourda C."/>
            <person name="Duchesne M."/>
            <person name="Belahbib H."/>
            <person name="Rocher C."/>
            <person name="Selva M."/>
            <person name="Riesgo A."/>
            <person name="Vervoort M."/>
            <person name="Leys S.P."/>
            <person name="Kodjabachian L."/>
            <person name="Le Bivic A."/>
            <person name="Borchiellini C."/>
            <person name="Claverie J.M."/>
            <person name="Renard E."/>
        </authorList>
    </citation>
    <scope>NUCLEOTIDE SEQUENCE [LARGE SCALE GENOMIC DNA]</scope>
    <source>
        <strain evidence="6">SPO-2</strain>
    </source>
</reference>
<proteinExistence type="predicted"/>
<keyword evidence="3" id="KW-0804">Transcription</keyword>
<dbReference type="EMBL" id="JAKMXF010000222">
    <property type="protein sequence ID" value="KAI6654393.1"/>
    <property type="molecule type" value="Genomic_DNA"/>
</dbReference>
<keyword evidence="4" id="KW-0175">Coiled coil</keyword>
<evidence type="ECO:0000313" key="7">
    <source>
        <dbReference type="Proteomes" id="UP001165289"/>
    </source>
</evidence>
<dbReference type="Pfam" id="PF03131">
    <property type="entry name" value="bZIP_Maf"/>
    <property type="match status" value="1"/>
</dbReference>
<comment type="caution">
    <text evidence="6">The sequence shown here is derived from an EMBL/GenBank/DDBJ whole genome shotgun (WGS) entry which is preliminary data.</text>
</comment>
<dbReference type="GO" id="GO:0003677">
    <property type="term" value="F:DNA binding"/>
    <property type="evidence" value="ECO:0007669"/>
    <property type="project" value="UniProtKB-KW"/>
</dbReference>
<evidence type="ECO:0000313" key="6">
    <source>
        <dbReference type="EMBL" id="KAI6654393.1"/>
    </source>
</evidence>
<keyword evidence="2" id="KW-0238">DNA-binding</keyword>
<name>A0AAV7JZF8_9METZ</name>
<dbReference type="Proteomes" id="UP001165289">
    <property type="component" value="Unassembled WGS sequence"/>
</dbReference>
<dbReference type="InterPro" id="IPR004826">
    <property type="entry name" value="bZIP_Maf"/>
</dbReference>
<evidence type="ECO:0000259" key="5">
    <source>
        <dbReference type="Pfam" id="PF03131"/>
    </source>
</evidence>
<accession>A0AAV7JZF8</accession>
<evidence type="ECO:0000256" key="3">
    <source>
        <dbReference type="ARBA" id="ARBA00023163"/>
    </source>
</evidence>